<evidence type="ECO:0000313" key="8">
    <source>
        <dbReference type="EMBL" id="KIN94490.1"/>
    </source>
</evidence>
<dbReference type="PRINTS" id="PR00792">
    <property type="entry name" value="PEPSIN"/>
</dbReference>
<dbReference type="Pfam" id="PF00026">
    <property type="entry name" value="Asp"/>
    <property type="match status" value="1"/>
</dbReference>
<dbReference type="Proteomes" id="UP000054217">
    <property type="component" value="Unassembled WGS sequence"/>
</dbReference>
<dbReference type="InterPro" id="IPR001969">
    <property type="entry name" value="Aspartic_peptidase_AS"/>
</dbReference>
<proteinExistence type="inferred from homology"/>
<dbReference type="InterPro" id="IPR033121">
    <property type="entry name" value="PEPTIDASE_A1"/>
</dbReference>
<keyword evidence="9" id="KW-1185">Reference proteome</keyword>
<feature type="transmembrane region" description="Helical" evidence="6">
    <location>
        <begin position="403"/>
        <end position="426"/>
    </location>
</feature>
<dbReference type="PROSITE" id="PS51767">
    <property type="entry name" value="PEPTIDASE_A1"/>
    <property type="match status" value="1"/>
</dbReference>
<dbReference type="GO" id="GO:0006508">
    <property type="term" value="P:proteolysis"/>
    <property type="evidence" value="ECO:0007669"/>
    <property type="project" value="UniProtKB-KW"/>
</dbReference>
<keyword evidence="6" id="KW-0472">Membrane</keyword>
<dbReference type="InterPro" id="IPR001461">
    <property type="entry name" value="Aspartic_peptidase_A1"/>
</dbReference>
<evidence type="ECO:0000259" key="7">
    <source>
        <dbReference type="PROSITE" id="PS51767"/>
    </source>
</evidence>
<dbReference type="AlphaFoldDB" id="A0A0C3NFE4"/>
<evidence type="ECO:0000256" key="6">
    <source>
        <dbReference type="SAM" id="Phobius"/>
    </source>
</evidence>
<evidence type="ECO:0000256" key="1">
    <source>
        <dbReference type="ARBA" id="ARBA00007447"/>
    </source>
</evidence>
<keyword evidence="2 5" id="KW-0064">Aspartyl protease</keyword>
<organism evidence="8 9">
    <name type="scientific">Pisolithus tinctorius Marx 270</name>
    <dbReference type="NCBI Taxonomy" id="870435"/>
    <lineage>
        <taxon>Eukaryota</taxon>
        <taxon>Fungi</taxon>
        <taxon>Dikarya</taxon>
        <taxon>Basidiomycota</taxon>
        <taxon>Agaricomycotina</taxon>
        <taxon>Agaricomycetes</taxon>
        <taxon>Agaricomycetidae</taxon>
        <taxon>Boletales</taxon>
        <taxon>Sclerodermatineae</taxon>
        <taxon>Pisolithaceae</taxon>
        <taxon>Pisolithus</taxon>
    </lineage>
</organism>
<dbReference type="STRING" id="870435.A0A0C3NFE4"/>
<feature type="domain" description="Peptidase A1" evidence="7">
    <location>
        <begin position="24"/>
        <end position="363"/>
    </location>
</feature>
<keyword evidence="6" id="KW-0812">Transmembrane</keyword>
<evidence type="ECO:0000256" key="3">
    <source>
        <dbReference type="PIRSR" id="PIRSR601461-1"/>
    </source>
</evidence>
<feature type="active site" evidence="3">
    <location>
        <position position="245"/>
    </location>
</feature>
<keyword evidence="6" id="KW-1133">Transmembrane helix</keyword>
<feature type="disulfide bond" evidence="4">
    <location>
        <begin position="53"/>
        <end position="58"/>
    </location>
</feature>
<evidence type="ECO:0000256" key="5">
    <source>
        <dbReference type="RuleBase" id="RU000454"/>
    </source>
</evidence>
<keyword evidence="5" id="KW-0378">Hydrolase</keyword>
<reference evidence="8 9" key="1">
    <citation type="submission" date="2014-04" db="EMBL/GenBank/DDBJ databases">
        <authorList>
            <consortium name="DOE Joint Genome Institute"/>
            <person name="Kuo A."/>
            <person name="Kohler A."/>
            <person name="Costa M.D."/>
            <person name="Nagy L.G."/>
            <person name="Floudas D."/>
            <person name="Copeland A."/>
            <person name="Barry K.W."/>
            <person name="Cichocki N."/>
            <person name="Veneault-Fourrey C."/>
            <person name="LaButti K."/>
            <person name="Lindquist E.A."/>
            <person name="Lipzen A."/>
            <person name="Lundell T."/>
            <person name="Morin E."/>
            <person name="Murat C."/>
            <person name="Sun H."/>
            <person name="Tunlid A."/>
            <person name="Henrissat B."/>
            <person name="Grigoriev I.V."/>
            <person name="Hibbett D.S."/>
            <person name="Martin F."/>
            <person name="Nordberg H.P."/>
            <person name="Cantor M.N."/>
            <person name="Hua S.X."/>
        </authorList>
    </citation>
    <scope>NUCLEOTIDE SEQUENCE [LARGE SCALE GENOMIC DNA]</scope>
    <source>
        <strain evidence="8 9">Marx 270</strain>
    </source>
</reference>
<dbReference type="SUPFAM" id="SSF50630">
    <property type="entry name" value="Acid proteases"/>
    <property type="match status" value="1"/>
</dbReference>
<dbReference type="PANTHER" id="PTHR47966:SF57">
    <property type="entry name" value="PEPTIDASE A1 DOMAIN-CONTAINING PROTEIN"/>
    <property type="match status" value="1"/>
</dbReference>
<evidence type="ECO:0000313" key="9">
    <source>
        <dbReference type="Proteomes" id="UP000054217"/>
    </source>
</evidence>
<comment type="similarity">
    <text evidence="1 5">Belongs to the peptidase A1 family.</text>
</comment>
<dbReference type="InterPro" id="IPR021109">
    <property type="entry name" value="Peptidase_aspartic_dom_sf"/>
</dbReference>
<sequence>MSNGRDTSITQGTRIPLRNVDVAYLLRLDIGDHDFWVVFDTGSSDLWVASTDCNTDDCHGVPKYSQAESHTLSLSGEPFKLNYLAGSVAGTVGSEIIELGSYRVASQTFALANQTSGLDLGGIGNSGIVGFAFPSIAAIQPTLGTTLLENIFNHLSDEHRFFAYALGRNNVETGTSSDSFVTIGELDSSIVNDSNQLSFFSVFQTSHSPYDFWKLPIQSITIDSLSLPLSRSLVPGAFSPIGVLDTGTTFILGPTADVETFWNTVNVGNSVRYNKGSQRWEVRCNRFMDVRIKLGEQGGALEIPLHPEDINIIWKWADDNSWCIGGLQASDGVNSGDWILGDSFLKNAYVVHQAATSSRPALIGLLNLTDPKTALSDFQKARGQDPLPTSSVLGHFTPPQSRVLVIATSVCVICGLIIGVIVTVVYGPRRKLQRTLEQNRAA</sequence>
<evidence type="ECO:0000256" key="2">
    <source>
        <dbReference type="ARBA" id="ARBA00022750"/>
    </source>
</evidence>
<accession>A0A0C3NFE4</accession>
<dbReference type="OrthoDB" id="15189at2759"/>
<dbReference type="InParanoid" id="A0A0C3NFE4"/>
<keyword evidence="5" id="KW-0645">Protease</keyword>
<name>A0A0C3NFE4_PISTI</name>
<dbReference type="CDD" id="cd05471">
    <property type="entry name" value="pepsin_like"/>
    <property type="match status" value="1"/>
</dbReference>
<dbReference type="PROSITE" id="PS00141">
    <property type="entry name" value="ASP_PROTEASE"/>
    <property type="match status" value="1"/>
</dbReference>
<keyword evidence="4" id="KW-1015">Disulfide bond</keyword>
<dbReference type="EMBL" id="KN832096">
    <property type="protein sequence ID" value="KIN94490.1"/>
    <property type="molecule type" value="Genomic_DNA"/>
</dbReference>
<feature type="active site" evidence="3">
    <location>
        <position position="40"/>
    </location>
</feature>
<reference evidence="9" key="2">
    <citation type="submission" date="2015-01" db="EMBL/GenBank/DDBJ databases">
        <title>Evolutionary Origins and Diversification of the Mycorrhizal Mutualists.</title>
        <authorList>
            <consortium name="DOE Joint Genome Institute"/>
            <consortium name="Mycorrhizal Genomics Consortium"/>
            <person name="Kohler A."/>
            <person name="Kuo A."/>
            <person name="Nagy L.G."/>
            <person name="Floudas D."/>
            <person name="Copeland A."/>
            <person name="Barry K.W."/>
            <person name="Cichocki N."/>
            <person name="Veneault-Fourrey C."/>
            <person name="LaButti K."/>
            <person name="Lindquist E.A."/>
            <person name="Lipzen A."/>
            <person name="Lundell T."/>
            <person name="Morin E."/>
            <person name="Murat C."/>
            <person name="Riley R."/>
            <person name="Ohm R."/>
            <person name="Sun H."/>
            <person name="Tunlid A."/>
            <person name="Henrissat B."/>
            <person name="Grigoriev I.V."/>
            <person name="Hibbett D.S."/>
            <person name="Martin F."/>
        </authorList>
    </citation>
    <scope>NUCLEOTIDE SEQUENCE [LARGE SCALE GENOMIC DNA]</scope>
    <source>
        <strain evidence="9">Marx 270</strain>
    </source>
</reference>
<dbReference type="PANTHER" id="PTHR47966">
    <property type="entry name" value="BETA-SITE APP-CLEAVING ENZYME, ISOFORM A-RELATED"/>
    <property type="match status" value="1"/>
</dbReference>
<dbReference type="HOGENOM" id="CLU_013253_8_3_1"/>
<dbReference type="InterPro" id="IPR034164">
    <property type="entry name" value="Pepsin-like_dom"/>
</dbReference>
<protein>
    <recommendedName>
        <fullName evidence="7">Peptidase A1 domain-containing protein</fullName>
    </recommendedName>
</protein>
<dbReference type="GO" id="GO:0004190">
    <property type="term" value="F:aspartic-type endopeptidase activity"/>
    <property type="evidence" value="ECO:0007669"/>
    <property type="project" value="UniProtKB-KW"/>
</dbReference>
<gene>
    <name evidence="8" type="ORF">M404DRAFT_381408</name>
</gene>
<evidence type="ECO:0000256" key="4">
    <source>
        <dbReference type="PIRSR" id="PIRSR601461-2"/>
    </source>
</evidence>
<dbReference type="Gene3D" id="2.40.70.10">
    <property type="entry name" value="Acid Proteases"/>
    <property type="match status" value="2"/>
</dbReference>